<dbReference type="GO" id="GO:0008641">
    <property type="term" value="F:ubiquitin-like modifier activating enzyme activity"/>
    <property type="evidence" value="ECO:0007669"/>
    <property type="project" value="InterPro"/>
</dbReference>
<dbReference type="PANTHER" id="PTHR10953:SF102">
    <property type="entry name" value="ADENYLYLTRANSFERASE AND SULFURTRANSFERASE MOCS3"/>
    <property type="match status" value="1"/>
</dbReference>
<dbReference type="SUPFAM" id="SSF69572">
    <property type="entry name" value="Activating enzymes of the ubiquitin-like proteins"/>
    <property type="match status" value="1"/>
</dbReference>
<evidence type="ECO:0000256" key="1">
    <source>
        <dbReference type="ARBA" id="ARBA00009919"/>
    </source>
</evidence>
<evidence type="ECO:0000313" key="3">
    <source>
        <dbReference type="EMBL" id="QSP97096.1"/>
    </source>
</evidence>
<dbReference type="RefSeq" id="WP_206648466.1">
    <property type="nucleotide sequence ID" value="NZ_CP071248.1"/>
</dbReference>
<reference evidence="3" key="1">
    <citation type="submission" date="2021-03" db="EMBL/GenBank/DDBJ databases">
        <title>Genome sequencing of Bifidobacterium longum subsp. infantis JCM 7009.</title>
        <authorList>
            <person name="Kim J."/>
        </authorList>
    </citation>
    <scope>NUCLEOTIDE SEQUENCE</scope>
    <source>
        <strain evidence="3">JCM 7009</strain>
    </source>
</reference>
<organism evidence="3 4">
    <name type="scientific">Bifidobacterium longum subsp. infantis</name>
    <dbReference type="NCBI Taxonomy" id="1682"/>
    <lineage>
        <taxon>Bacteria</taxon>
        <taxon>Bacillati</taxon>
        <taxon>Actinomycetota</taxon>
        <taxon>Actinomycetes</taxon>
        <taxon>Bifidobacteriales</taxon>
        <taxon>Bifidobacteriaceae</taxon>
        <taxon>Bifidobacterium</taxon>
    </lineage>
</organism>
<dbReference type="Gene3D" id="3.40.50.720">
    <property type="entry name" value="NAD(P)-binding Rossmann-like Domain"/>
    <property type="match status" value="1"/>
</dbReference>
<accession>A0AAX1LIP1</accession>
<dbReference type="GO" id="GO:0005737">
    <property type="term" value="C:cytoplasm"/>
    <property type="evidence" value="ECO:0007669"/>
    <property type="project" value="TreeGrafter"/>
</dbReference>
<protein>
    <submittedName>
        <fullName evidence="3">HesA/MoeB/ThiF family protein</fullName>
    </submittedName>
</protein>
<dbReference type="PANTHER" id="PTHR10953">
    <property type="entry name" value="UBIQUITIN-ACTIVATING ENZYME E1"/>
    <property type="match status" value="1"/>
</dbReference>
<dbReference type="CDD" id="cd00757">
    <property type="entry name" value="ThiF_MoeB_HesA_family"/>
    <property type="match status" value="1"/>
</dbReference>
<dbReference type="FunFam" id="3.40.50.720:FF:000080">
    <property type="entry name" value="Thiazole biosynthesis adenylyltransferase ThiF"/>
    <property type="match status" value="1"/>
</dbReference>
<dbReference type="InterPro" id="IPR045886">
    <property type="entry name" value="ThiF/MoeB/HesA"/>
</dbReference>
<dbReference type="GO" id="GO:0004792">
    <property type="term" value="F:thiosulfate-cyanide sulfurtransferase activity"/>
    <property type="evidence" value="ECO:0007669"/>
    <property type="project" value="TreeGrafter"/>
</dbReference>
<dbReference type="AlphaFoldDB" id="A0AAX1LIP1"/>
<evidence type="ECO:0000259" key="2">
    <source>
        <dbReference type="Pfam" id="PF00899"/>
    </source>
</evidence>
<dbReference type="Proteomes" id="UP000663618">
    <property type="component" value="Chromosome"/>
</dbReference>
<dbReference type="GO" id="GO:0016779">
    <property type="term" value="F:nucleotidyltransferase activity"/>
    <property type="evidence" value="ECO:0007669"/>
    <property type="project" value="TreeGrafter"/>
</dbReference>
<dbReference type="EMBL" id="CP071248">
    <property type="protein sequence ID" value="QSP97096.1"/>
    <property type="molecule type" value="Genomic_DNA"/>
</dbReference>
<sequence length="244" mass="26713">MEFSDTRYNRQMVMPQIGEQGQQKISSGSVVSVGAGGVKSPLLYYLAAAGVGKIKIIDFDRVELSNLNRQILYTTNDIGRYKAEVAAEKLRMLNPDITIEFSTERVTNENIDSMLGNFDVLLEGGDGPDQRLMVNQFAVDNQCPMVHVSAQYAYGYVFTMINKEDPCLNCAFPDLPASRKGPVPVWGPATGIAGVMGANEVLKILLGKGELARGYLMSCSNFQNDYYRLPIPKDPHCPSCGAGK</sequence>
<dbReference type="InterPro" id="IPR000594">
    <property type="entry name" value="ThiF_NAD_FAD-bd"/>
</dbReference>
<proteinExistence type="inferred from homology"/>
<dbReference type="InterPro" id="IPR035985">
    <property type="entry name" value="Ubiquitin-activating_enz"/>
</dbReference>
<gene>
    <name evidence="3" type="ORF">BLI009_08755</name>
</gene>
<evidence type="ECO:0000313" key="4">
    <source>
        <dbReference type="Proteomes" id="UP000663618"/>
    </source>
</evidence>
<name>A0AAX1LIP1_BIFLI</name>
<comment type="similarity">
    <text evidence="1">Belongs to the HesA/MoeB/ThiF family.</text>
</comment>
<feature type="domain" description="THIF-type NAD/FAD binding fold" evidence="2">
    <location>
        <begin position="8"/>
        <end position="238"/>
    </location>
</feature>
<dbReference type="Pfam" id="PF00899">
    <property type="entry name" value="ThiF"/>
    <property type="match status" value="1"/>
</dbReference>